<keyword evidence="1" id="KW-1133">Transmembrane helix</keyword>
<evidence type="ECO:0000313" key="3">
    <source>
        <dbReference type="Proteomes" id="UP000305792"/>
    </source>
</evidence>
<dbReference type="RefSeq" id="WP_136530714.1">
    <property type="nucleotide sequence ID" value="NZ_STGX01000012.1"/>
</dbReference>
<name>A0A4S8PF59_9ACTN</name>
<proteinExistence type="predicted"/>
<keyword evidence="1" id="KW-0812">Transmembrane</keyword>
<keyword evidence="1" id="KW-0472">Membrane</keyword>
<evidence type="ECO:0000256" key="1">
    <source>
        <dbReference type="SAM" id="Phobius"/>
    </source>
</evidence>
<protein>
    <submittedName>
        <fullName evidence="2">Uncharacterized protein</fullName>
    </submittedName>
</protein>
<feature type="transmembrane region" description="Helical" evidence="1">
    <location>
        <begin position="75"/>
        <end position="96"/>
    </location>
</feature>
<reference evidence="2 3" key="1">
    <citation type="journal article" date="2018" name="Int. J. Syst. Evol. Microbiol.">
        <title>Glycomyces paridis sp. nov., isolated from the medicinal plant Paris polyphylla.</title>
        <authorList>
            <person name="Fang X.M."/>
            <person name="Bai J.L."/>
            <person name="Su J."/>
            <person name="Zhao L.L."/>
            <person name="Liu H.Y."/>
            <person name="Ma B.P."/>
            <person name="Zhang Y.Q."/>
            <person name="Yu L.Y."/>
        </authorList>
    </citation>
    <scope>NUCLEOTIDE SEQUENCE [LARGE SCALE GENOMIC DNA]</scope>
    <source>
        <strain evidence="2 3">CPCC 204357</strain>
    </source>
</reference>
<sequence length="157" mass="17163">MPSRDEAAITLRHVRSYQRRPGTEGGTTTVYRGPVATFTLTRPDPPGERTVTCPHCEREVTIALRSAPQMQRLRTALTITLTTALALLVLSLLLVYGDSSLLRLLFGLLGALALVTAAFTALRLRTDNGAEVVRDNATYHHPSGTDLPEEDQFHVLA</sequence>
<gene>
    <name evidence="2" type="ORF">E9998_16050</name>
</gene>
<feature type="transmembrane region" description="Helical" evidence="1">
    <location>
        <begin position="102"/>
        <end position="124"/>
    </location>
</feature>
<dbReference type="AlphaFoldDB" id="A0A4S8PF59"/>
<comment type="caution">
    <text evidence="2">The sequence shown here is derived from an EMBL/GenBank/DDBJ whole genome shotgun (WGS) entry which is preliminary data.</text>
</comment>
<dbReference type="EMBL" id="STGX01000012">
    <property type="protein sequence ID" value="THV26994.1"/>
    <property type="molecule type" value="Genomic_DNA"/>
</dbReference>
<keyword evidence="3" id="KW-1185">Reference proteome</keyword>
<accession>A0A4S8PF59</accession>
<evidence type="ECO:0000313" key="2">
    <source>
        <dbReference type="EMBL" id="THV26994.1"/>
    </source>
</evidence>
<organism evidence="2 3">
    <name type="scientific">Glycomyces paridis</name>
    <dbReference type="NCBI Taxonomy" id="2126555"/>
    <lineage>
        <taxon>Bacteria</taxon>
        <taxon>Bacillati</taxon>
        <taxon>Actinomycetota</taxon>
        <taxon>Actinomycetes</taxon>
        <taxon>Glycomycetales</taxon>
        <taxon>Glycomycetaceae</taxon>
        <taxon>Glycomyces</taxon>
    </lineage>
</organism>
<dbReference type="Proteomes" id="UP000305792">
    <property type="component" value="Unassembled WGS sequence"/>
</dbReference>